<dbReference type="PANTHER" id="PTHR43649:SF29">
    <property type="entry name" value="OSMOPROTECTIVE COMPOUNDS-BINDING PROTEIN GGTB"/>
    <property type="match status" value="1"/>
</dbReference>
<evidence type="ECO:0000256" key="3">
    <source>
        <dbReference type="SAM" id="SignalP"/>
    </source>
</evidence>
<proteinExistence type="inferred from homology"/>
<dbReference type="Pfam" id="PF01547">
    <property type="entry name" value="SBP_bac_1"/>
    <property type="match status" value="1"/>
</dbReference>
<keyword evidence="5" id="KW-1185">Reference proteome</keyword>
<gene>
    <name evidence="4" type="ORF">ACFQWB_15100</name>
</gene>
<keyword evidence="3" id="KW-0732">Signal</keyword>
<evidence type="ECO:0000256" key="1">
    <source>
        <dbReference type="ARBA" id="ARBA00008520"/>
    </source>
</evidence>
<evidence type="ECO:0000313" key="4">
    <source>
        <dbReference type="EMBL" id="MFC7751246.1"/>
    </source>
</evidence>
<dbReference type="RefSeq" id="WP_138788632.1">
    <property type="nucleotide sequence ID" value="NZ_JBHTGQ010000041.1"/>
</dbReference>
<sequence length="449" mass="49165">MNKLAGIVLSGAVLAAGGTLAGCSGYGENGNGFNLAKGGGNAANKVENFTVTLRHTQIRDWNRKRLELLRDVVRAAEAEVPGAAFELDGVEEAVNRFDKLRAEMVAGNPPHIFDLFGGTDTRDYVKAGRLLDLTPIIEELGLKDKFYNLDEFVVDGNVYGLPMAGYAEGIFYNKKIFARYGVRPPTTWEELLAAAETFKANGVTPFAFASKDAWVINMMLNTMWVRTAGADSVEGFVTGRKKWTDEDVLEAFKKYELLVREGYFQAGNQNLSYAEQQTTFSDGKAAMMFDGSWVVSQMVDPQISKVAQDVGFINFPSMGGPGDGLINTSYSNGYGFSSKLSGNKLAAVKAFIQAMYNEQMQKRQLTEDSLLPAMKLTDISGVNPIISEVFRVTREAKGTFPAFDSIIQPKTREALEFGMQELLAGKSTAEEVVQAVQRAQESANRTSVR</sequence>
<dbReference type="PROSITE" id="PS51257">
    <property type="entry name" value="PROKAR_LIPOPROTEIN"/>
    <property type="match status" value="1"/>
</dbReference>
<dbReference type="EMBL" id="JBHTGQ010000041">
    <property type="protein sequence ID" value="MFC7751246.1"/>
    <property type="molecule type" value="Genomic_DNA"/>
</dbReference>
<evidence type="ECO:0000256" key="2">
    <source>
        <dbReference type="ARBA" id="ARBA00022448"/>
    </source>
</evidence>
<dbReference type="Proteomes" id="UP001596528">
    <property type="component" value="Unassembled WGS sequence"/>
</dbReference>
<keyword evidence="2" id="KW-0813">Transport</keyword>
<feature type="chain" id="PRO_5045299830" evidence="3">
    <location>
        <begin position="22"/>
        <end position="449"/>
    </location>
</feature>
<comment type="caution">
    <text evidence="4">The sequence shown here is derived from an EMBL/GenBank/DDBJ whole genome shotgun (WGS) entry which is preliminary data.</text>
</comment>
<reference evidence="5" key="1">
    <citation type="journal article" date="2019" name="Int. J. Syst. Evol. Microbiol.">
        <title>The Global Catalogue of Microorganisms (GCM) 10K type strain sequencing project: providing services to taxonomists for standard genome sequencing and annotation.</title>
        <authorList>
            <consortium name="The Broad Institute Genomics Platform"/>
            <consortium name="The Broad Institute Genome Sequencing Center for Infectious Disease"/>
            <person name="Wu L."/>
            <person name="Ma J."/>
        </authorList>
    </citation>
    <scope>NUCLEOTIDE SEQUENCE [LARGE SCALE GENOMIC DNA]</scope>
    <source>
        <strain evidence="5">JCM 18657</strain>
    </source>
</reference>
<accession>A0ABW2V550</accession>
<protein>
    <submittedName>
        <fullName evidence="4">Extracellular solute-binding protein</fullName>
    </submittedName>
</protein>
<feature type="signal peptide" evidence="3">
    <location>
        <begin position="1"/>
        <end position="21"/>
    </location>
</feature>
<comment type="similarity">
    <text evidence="1">Belongs to the bacterial solute-binding protein 1 family.</text>
</comment>
<dbReference type="InterPro" id="IPR006059">
    <property type="entry name" value="SBP"/>
</dbReference>
<dbReference type="Gene3D" id="3.40.190.10">
    <property type="entry name" value="Periplasmic binding protein-like II"/>
    <property type="match status" value="2"/>
</dbReference>
<evidence type="ECO:0000313" key="5">
    <source>
        <dbReference type="Proteomes" id="UP001596528"/>
    </source>
</evidence>
<organism evidence="4 5">
    <name type="scientific">Paenibacillus thermoaerophilus</name>
    <dbReference type="NCBI Taxonomy" id="1215385"/>
    <lineage>
        <taxon>Bacteria</taxon>
        <taxon>Bacillati</taxon>
        <taxon>Bacillota</taxon>
        <taxon>Bacilli</taxon>
        <taxon>Bacillales</taxon>
        <taxon>Paenibacillaceae</taxon>
        <taxon>Paenibacillus</taxon>
    </lineage>
</organism>
<name>A0ABW2V550_9BACL</name>
<dbReference type="InterPro" id="IPR050490">
    <property type="entry name" value="Bact_solute-bd_prot1"/>
</dbReference>
<dbReference type="PANTHER" id="PTHR43649">
    <property type="entry name" value="ARABINOSE-BINDING PROTEIN-RELATED"/>
    <property type="match status" value="1"/>
</dbReference>
<dbReference type="SUPFAM" id="SSF53850">
    <property type="entry name" value="Periplasmic binding protein-like II"/>
    <property type="match status" value="1"/>
</dbReference>